<dbReference type="Pfam" id="PF12833">
    <property type="entry name" value="HTH_18"/>
    <property type="match status" value="1"/>
</dbReference>
<dbReference type="InterPro" id="IPR009057">
    <property type="entry name" value="Homeodomain-like_sf"/>
</dbReference>
<dbReference type="AlphaFoldDB" id="A0A069CYM3"/>
<evidence type="ECO:0000256" key="1">
    <source>
        <dbReference type="ARBA" id="ARBA00023015"/>
    </source>
</evidence>
<protein>
    <submittedName>
        <fullName evidence="5">Transcriptional regulator, AraC family</fullName>
    </submittedName>
</protein>
<dbReference type="Gene3D" id="1.10.10.60">
    <property type="entry name" value="Homeodomain-like"/>
    <property type="match status" value="1"/>
</dbReference>
<dbReference type="InterPro" id="IPR037923">
    <property type="entry name" value="HTH-like"/>
</dbReference>
<keyword evidence="3" id="KW-0804">Transcription</keyword>
<dbReference type="PRINTS" id="PR00032">
    <property type="entry name" value="HTHARAC"/>
</dbReference>
<dbReference type="InterPro" id="IPR014710">
    <property type="entry name" value="RmlC-like_jellyroll"/>
</dbReference>
<proteinExistence type="predicted"/>
<dbReference type="EMBL" id="BAJS01000001">
    <property type="protein sequence ID" value="GAK35121.1"/>
    <property type="molecule type" value="Genomic_DNA"/>
</dbReference>
<dbReference type="Proteomes" id="UP000027601">
    <property type="component" value="Unassembled WGS sequence"/>
</dbReference>
<comment type="caution">
    <text evidence="5">The sequence shown here is derived from an EMBL/GenBank/DDBJ whole genome shotgun (WGS) entry which is preliminary data.</text>
</comment>
<dbReference type="SUPFAM" id="SSF46689">
    <property type="entry name" value="Homeodomain-like"/>
    <property type="match status" value="1"/>
</dbReference>
<gene>
    <name evidence="5" type="ORF">JCM15093_197</name>
</gene>
<dbReference type="GO" id="GO:0043565">
    <property type="term" value="F:sequence-specific DNA binding"/>
    <property type="evidence" value="ECO:0007669"/>
    <property type="project" value="InterPro"/>
</dbReference>
<dbReference type="InterPro" id="IPR018060">
    <property type="entry name" value="HTH_AraC"/>
</dbReference>
<dbReference type="Gene3D" id="2.60.120.10">
    <property type="entry name" value="Jelly Rolls"/>
    <property type="match status" value="1"/>
</dbReference>
<dbReference type="PANTHER" id="PTHR43280">
    <property type="entry name" value="ARAC-FAMILY TRANSCRIPTIONAL REGULATOR"/>
    <property type="match status" value="1"/>
</dbReference>
<keyword evidence="1" id="KW-0805">Transcription regulation</keyword>
<evidence type="ECO:0000313" key="5">
    <source>
        <dbReference type="EMBL" id="GAK35121.1"/>
    </source>
</evidence>
<dbReference type="RefSeq" id="WP_024995362.1">
    <property type="nucleotide sequence ID" value="NZ_ATZI01000001.1"/>
</dbReference>
<dbReference type="SMART" id="SM00342">
    <property type="entry name" value="HTH_ARAC"/>
    <property type="match status" value="1"/>
</dbReference>
<dbReference type="eggNOG" id="COG2207">
    <property type="taxonomic scope" value="Bacteria"/>
</dbReference>
<dbReference type="GO" id="GO:0003700">
    <property type="term" value="F:DNA-binding transcription factor activity"/>
    <property type="evidence" value="ECO:0007669"/>
    <property type="project" value="InterPro"/>
</dbReference>
<organism evidence="5 6">
    <name type="scientific">Bacteroides graminisolvens DSM 19988 = JCM 15093</name>
    <dbReference type="NCBI Taxonomy" id="1121097"/>
    <lineage>
        <taxon>Bacteria</taxon>
        <taxon>Pseudomonadati</taxon>
        <taxon>Bacteroidota</taxon>
        <taxon>Bacteroidia</taxon>
        <taxon>Bacteroidales</taxon>
        <taxon>Bacteroidaceae</taxon>
        <taxon>Bacteroides</taxon>
    </lineage>
</organism>
<dbReference type="PROSITE" id="PS01124">
    <property type="entry name" value="HTH_ARAC_FAMILY_2"/>
    <property type="match status" value="1"/>
</dbReference>
<dbReference type="OrthoDB" id="2585681at2"/>
<keyword evidence="6" id="KW-1185">Reference proteome</keyword>
<dbReference type="InterPro" id="IPR020449">
    <property type="entry name" value="Tscrpt_reg_AraC-type_HTH"/>
</dbReference>
<dbReference type="PANTHER" id="PTHR43280:SF32">
    <property type="entry name" value="TRANSCRIPTIONAL REGULATORY PROTEIN"/>
    <property type="match status" value="1"/>
</dbReference>
<sequence>MTLPNAIPEYNFHKTKYGAELLIDIVALKNIKKYLPQKLLHRLTYYDITFITEGEGHFSINEQEYPVKTRDVIFTRPGDYRQWDVKGIKDGVALIFEEEFLLTFFNDMNFLKNIAFFNAQGNRASLSLNEEEYLLIYQLLGQIKKEISNYQHKDKHLLRAILYQVLKYLDRIYSEKIPCQPNHIATSCTNRFMELLSIEGRVHHSTSFYANKLCITPNYLNERVKNDTGIPVTKHIQHALLIEAKKLLLYTDHSINEIGMTLGFEDTSYFIRFFRKLTKKTPGEFRRKEKP</sequence>
<dbReference type="SUPFAM" id="SSF51215">
    <property type="entry name" value="Regulatory protein AraC"/>
    <property type="match status" value="1"/>
</dbReference>
<evidence type="ECO:0000256" key="3">
    <source>
        <dbReference type="ARBA" id="ARBA00023163"/>
    </source>
</evidence>
<evidence type="ECO:0000256" key="2">
    <source>
        <dbReference type="ARBA" id="ARBA00023125"/>
    </source>
</evidence>
<name>A0A069CYM3_9BACE</name>
<evidence type="ECO:0000259" key="4">
    <source>
        <dbReference type="PROSITE" id="PS01124"/>
    </source>
</evidence>
<evidence type="ECO:0000313" key="6">
    <source>
        <dbReference type="Proteomes" id="UP000027601"/>
    </source>
</evidence>
<feature type="domain" description="HTH araC/xylS-type" evidence="4">
    <location>
        <begin position="190"/>
        <end position="288"/>
    </location>
</feature>
<accession>A0A069CYM3</accession>
<dbReference type="STRING" id="1121097.GCA_000428125_00353"/>
<keyword evidence="2" id="KW-0238">DNA-binding</keyword>
<reference evidence="5 6" key="1">
    <citation type="journal article" date="2015" name="Microbes Environ.">
        <title>Distribution and evolution of nitrogen fixation genes in the phylum bacteroidetes.</title>
        <authorList>
            <person name="Inoue J."/>
            <person name="Oshima K."/>
            <person name="Suda W."/>
            <person name="Sakamoto M."/>
            <person name="Iino T."/>
            <person name="Noda S."/>
            <person name="Hongoh Y."/>
            <person name="Hattori M."/>
            <person name="Ohkuma M."/>
        </authorList>
    </citation>
    <scope>NUCLEOTIDE SEQUENCE [LARGE SCALE GENOMIC DNA]</scope>
    <source>
        <strain evidence="5 6">JCM 15093</strain>
    </source>
</reference>